<feature type="transmembrane region" description="Helical" evidence="2">
    <location>
        <begin position="49"/>
        <end position="71"/>
    </location>
</feature>
<gene>
    <name evidence="3" type="ORF">GCM10010276_84240</name>
</gene>
<sequence>MSADRETNHEMTNTDIALLLAEAADGVEIGIAPTQAVIRGGRRRRARRWAVAAGAALAIVGTTGTVALAGLPGGGDGHRRAQVATHPPTSVAPRLGEPHQTMLARGTEDGKEWEVSVDVWDAPRNATEAQTQLTAMTDYREFPGDIGKASDLIGKSAYFVTRSYGDALKSVVIFNTLAKGDRQAGTDLDVGAIGLKPGSMPSRLVIGRIAKTAQQVTCTWKDGTSSVLHRVADSANTYANYVLPQGIRSAEGSSDGWFVCLAPKGTSYDTAKVTK</sequence>
<evidence type="ECO:0000313" key="3">
    <source>
        <dbReference type="EMBL" id="GAA2520832.1"/>
    </source>
</evidence>
<evidence type="ECO:0000313" key="4">
    <source>
        <dbReference type="Proteomes" id="UP001501777"/>
    </source>
</evidence>
<name>A0ABP6AQH7_STRLO</name>
<protein>
    <submittedName>
        <fullName evidence="3">Uncharacterized protein</fullName>
    </submittedName>
</protein>
<proteinExistence type="predicted"/>
<keyword evidence="2" id="KW-0812">Transmembrane</keyword>
<keyword evidence="2" id="KW-1133">Transmembrane helix</keyword>
<reference evidence="4" key="1">
    <citation type="journal article" date="2019" name="Int. J. Syst. Evol. Microbiol.">
        <title>The Global Catalogue of Microorganisms (GCM) 10K type strain sequencing project: providing services to taxonomists for standard genome sequencing and annotation.</title>
        <authorList>
            <consortium name="The Broad Institute Genomics Platform"/>
            <consortium name="The Broad Institute Genome Sequencing Center for Infectious Disease"/>
            <person name="Wu L."/>
            <person name="Ma J."/>
        </authorList>
    </citation>
    <scope>NUCLEOTIDE SEQUENCE [LARGE SCALE GENOMIC DNA]</scope>
    <source>
        <strain evidence="4">JCM 4395</strain>
    </source>
</reference>
<comment type="caution">
    <text evidence="3">The sequence shown here is derived from an EMBL/GenBank/DDBJ whole genome shotgun (WGS) entry which is preliminary data.</text>
</comment>
<organism evidence="3 4">
    <name type="scientific">Streptomyces longisporus</name>
    <dbReference type="NCBI Taxonomy" id="1948"/>
    <lineage>
        <taxon>Bacteria</taxon>
        <taxon>Bacillati</taxon>
        <taxon>Actinomycetota</taxon>
        <taxon>Actinomycetes</taxon>
        <taxon>Kitasatosporales</taxon>
        <taxon>Streptomycetaceae</taxon>
        <taxon>Streptomyces</taxon>
    </lineage>
</organism>
<evidence type="ECO:0000256" key="1">
    <source>
        <dbReference type="SAM" id="MobiDB-lite"/>
    </source>
</evidence>
<feature type="region of interest" description="Disordered" evidence="1">
    <location>
        <begin position="77"/>
        <end position="96"/>
    </location>
</feature>
<dbReference type="EMBL" id="BAAASG010000028">
    <property type="protein sequence ID" value="GAA2520832.1"/>
    <property type="molecule type" value="Genomic_DNA"/>
</dbReference>
<keyword evidence="2" id="KW-0472">Membrane</keyword>
<keyword evidence="4" id="KW-1185">Reference proteome</keyword>
<accession>A0ABP6AQH7</accession>
<evidence type="ECO:0000256" key="2">
    <source>
        <dbReference type="SAM" id="Phobius"/>
    </source>
</evidence>
<dbReference type="RefSeq" id="WP_344406485.1">
    <property type="nucleotide sequence ID" value="NZ_BAAASG010000028.1"/>
</dbReference>
<dbReference type="Proteomes" id="UP001501777">
    <property type="component" value="Unassembled WGS sequence"/>
</dbReference>